<protein>
    <recommendedName>
        <fullName evidence="5">RGS domain-containing protein</fullName>
    </recommendedName>
</protein>
<dbReference type="STRING" id="1664694.A0A0N0NQ26"/>
<feature type="transmembrane region" description="Helical" evidence="2">
    <location>
        <begin position="20"/>
        <end position="41"/>
    </location>
</feature>
<feature type="transmembrane region" description="Helical" evidence="2">
    <location>
        <begin position="87"/>
        <end position="112"/>
    </location>
</feature>
<evidence type="ECO:0000313" key="4">
    <source>
        <dbReference type="Proteomes" id="UP000038010"/>
    </source>
</evidence>
<evidence type="ECO:0008006" key="5">
    <source>
        <dbReference type="Google" id="ProtNLM"/>
    </source>
</evidence>
<dbReference type="InterPro" id="IPR036305">
    <property type="entry name" value="RGS_sf"/>
</dbReference>
<keyword evidence="2" id="KW-1133">Transmembrane helix</keyword>
<gene>
    <name evidence="3" type="ORF">AB675_6849</name>
</gene>
<dbReference type="RefSeq" id="XP_018003384.1">
    <property type="nucleotide sequence ID" value="XM_018147171.1"/>
</dbReference>
<evidence type="ECO:0000256" key="1">
    <source>
        <dbReference type="SAM" id="MobiDB-lite"/>
    </source>
</evidence>
<dbReference type="VEuPathDB" id="FungiDB:AB675_6849"/>
<feature type="region of interest" description="Disordered" evidence="1">
    <location>
        <begin position="603"/>
        <end position="625"/>
    </location>
</feature>
<comment type="caution">
    <text evidence="3">The sequence shown here is derived from an EMBL/GenBank/DDBJ whole genome shotgun (WGS) entry which is preliminary data.</text>
</comment>
<evidence type="ECO:0000256" key="2">
    <source>
        <dbReference type="SAM" id="Phobius"/>
    </source>
</evidence>
<feature type="compositionally biased region" description="Polar residues" evidence="1">
    <location>
        <begin position="611"/>
        <end position="625"/>
    </location>
</feature>
<sequence length="625" mass="70813">MFLSNGYDMSKRYNVDSLGVAYIVIAAVWTLILTIGSLFLIKHRDFHYLRIRNLPLSIGSVATLHVYLVLCFLAYVLNGHFPCATEFWIMSIYLPLGIALFHASNTQLLHVAMLQKKFARISLTESETGQKVRPPVWVRAVNKLRSWGPTKRAMTLIGIGMAVQFLFAVIVFTLSKKFHAGFGLVKWSSRPANDLTAASQCRRGWEWWPSIAWQFAWSWLYAPFLLYKVRNIYDTHGWRMQTIVCCLAGLPASPMWLLALYLPQMQEIDRRWVAPLWFAPSIILMQGFVIFVPCYQVFKNRRLEDDTRQIISEWENRKKHGSVYGSDPRTSKLSSKSSASSIRHLNNPELYTLGHLEKCLQLNPKPLLLFAALKDFSGENISFLTHVQEWRANWASLTPTKANVLRKNGSENYRMSDKLYRQQFNLAVRIYSSFVSLQYSDFPINISSAHLKELDILFADAAAKMAPASAGSLCSPFADFDLEKHPQISVGETGFSDNLMPAPESAHYNQVQGLNLKGVDHLPDDVIIPAAFGPASFSNAEASIRELVLTNTWPKFVNAGYASNMEHGELKKRVDGMSRALSGIWTSTMQRFKARKQKKVQTALEERQHKSGSVRTASSDEVNLV</sequence>
<dbReference type="SUPFAM" id="SSF48097">
    <property type="entry name" value="Regulator of G-protein signaling, RGS"/>
    <property type="match status" value="1"/>
</dbReference>
<evidence type="ECO:0000313" key="3">
    <source>
        <dbReference type="EMBL" id="KPI43421.1"/>
    </source>
</evidence>
<dbReference type="OrthoDB" id="5313079at2759"/>
<organism evidence="3 4">
    <name type="scientific">Cyphellophora attinorum</name>
    <dbReference type="NCBI Taxonomy" id="1664694"/>
    <lineage>
        <taxon>Eukaryota</taxon>
        <taxon>Fungi</taxon>
        <taxon>Dikarya</taxon>
        <taxon>Ascomycota</taxon>
        <taxon>Pezizomycotina</taxon>
        <taxon>Eurotiomycetes</taxon>
        <taxon>Chaetothyriomycetidae</taxon>
        <taxon>Chaetothyriales</taxon>
        <taxon>Cyphellophoraceae</taxon>
        <taxon>Cyphellophora</taxon>
    </lineage>
</organism>
<feature type="transmembrane region" description="Helical" evidence="2">
    <location>
        <begin position="241"/>
        <end position="262"/>
    </location>
</feature>
<dbReference type="Proteomes" id="UP000038010">
    <property type="component" value="Unassembled WGS sequence"/>
</dbReference>
<keyword evidence="4" id="KW-1185">Reference proteome</keyword>
<dbReference type="EMBL" id="LFJN01000005">
    <property type="protein sequence ID" value="KPI43421.1"/>
    <property type="molecule type" value="Genomic_DNA"/>
</dbReference>
<dbReference type="GeneID" id="28739051"/>
<feature type="region of interest" description="Disordered" evidence="1">
    <location>
        <begin position="320"/>
        <end position="340"/>
    </location>
</feature>
<feature type="compositionally biased region" description="Low complexity" evidence="1">
    <location>
        <begin position="331"/>
        <end position="340"/>
    </location>
</feature>
<keyword evidence="2" id="KW-0472">Membrane</keyword>
<dbReference type="AlphaFoldDB" id="A0A0N0NQ26"/>
<proteinExistence type="predicted"/>
<feature type="transmembrane region" description="Helical" evidence="2">
    <location>
        <begin position="274"/>
        <end position="298"/>
    </location>
</feature>
<reference evidence="3 4" key="1">
    <citation type="submission" date="2015-06" db="EMBL/GenBank/DDBJ databases">
        <title>Draft genome of the ant-associated black yeast Phialophora attae CBS 131958.</title>
        <authorList>
            <person name="Moreno L.F."/>
            <person name="Stielow B.J."/>
            <person name="de Hoog S."/>
            <person name="Vicente V.A."/>
            <person name="Weiss V.A."/>
            <person name="de Vries M."/>
            <person name="Cruz L.M."/>
            <person name="Souza E.M."/>
        </authorList>
    </citation>
    <scope>NUCLEOTIDE SEQUENCE [LARGE SCALE GENOMIC DNA]</scope>
    <source>
        <strain evidence="3 4">CBS 131958</strain>
    </source>
</reference>
<feature type="transmembrane region" description="Helical" evidence="2">
    <location>
        <begin position="211"/>
        <end position="229"/>
    </location>
</feature>
<feature type="transmembrane region" description="Helical" evidence="2">
    <location>
        <begin position="53"/>
        <end position="75"/>
    </location>
</feature>
<feature type="transmembrane region" description="Helical" evidence="2">
    <location>
        <begin position="153"/>
        <end position="174"/>
    </location>
</feature>
<accession>A0A0N0NQ26</accession>
<name>A0A0N0NQ26_9EURO</name>
<keyword evidence="2" id="KW-0812">Transmembrane</keyword>